<name>A0A7D9D2N1_9GAMM</name>
<protein>
    <recommendedName>
        <fullName evidence="2">Phage shock protein PspC N-terminal domain-containing protein</fullName>
    </recommendedName>
</protein>
<feature type="transmembrane region" description="Helical" evidence="1">
    <location>
        <begin position="45"/>
        <end position="69"/>
    </location>
</feature>
<dbReference type="Pfam" id="PF04024">
    <property type="entry name" value="PspC"/>
    <property type="match status" value="1"/>
</dbReference>
<feature type="domain" description="Phage shock protein PspC N-terminal" evidence="2">
    <location>
        <begin position="15"/>
        <end position="70"/>
    </location>
</feature>
<keyword evidence="1" id="KW-0472">Membrane</keyword>
<dbReference type="AlphaFoldDB" id="A0A7D9D2N1"/>
<dbReference type="InterPro" id="IPR007168">
    <property type="entry name" value="Phageshock_PspC_N"/>
</dbReference>
<keyword evidence="1" id="KW-1133">Transmembrane helix</keyword>
<dbReference type="EMBL" id="LR633967">
    <property type="protein sequence ID" value="VUX56382.1"/>
    <property type="molecule type" value="Genomic_DNA"/>
</dbReference>
<evidence type="ECO:0000256" key="1">
    <source>
        <dbReference type="SAM" id="Phobius"/>
    </source>
</evidence>
<keyword evidence="1" id="KW-0812">Transmembrane</keyword>
<proteinExistence type="predicted"/>
<gene>
    <name evidence="3" type="ORF">JTBM06_V1_750005</name>
</gene>
<sequence>MSKSTWNLDRGPLRGLYRDRENGWIFGVCAGIADFGNFRTVTVRIIAVICLLLFFWATALVYIGFVLLFREKPLIYSGSHREYEFWRHRSRDDYWSHS</sequence>
<evidence type="ECO:0000313" key="3">
    <source>
        <dbReference type="EMBL" id="VUX56382.1"/>
    </source>
</evidence>
<organism evidence="3">
    <name type="scientific">uncultured Woeseiaceae bacterium</name>
    <dbReference type="NCBI Taxonomy" id="1983305"/>
    <lineage>
        <taxon>Bacteria</taxon>
        <taxon>Pseudomonadati</taxon>
        <taxon>Pseudomonadota</taxon>
        <taxon>Gammaproteobacteria</taxon>
        <taxon>Woeseiales</taxon>
        <taxon>Woeseiaceae</taxon>
        <taxon>environmental samples</taxon>
    </lineage>
</organism>
<reference evidence="3" key="1">
    <citation type="submission" date="2019-07" db="EMBL/GenBank/DDBJ databases">
        <authorList>
            <person name="Weber M."/>
            <person name="Kostadinov I."/>
            <person name="Kostadinov D I."/>
        </authorList>
    </citation>
    <scope>NUCLEOTIDE SEQUENCE</scope>
    <source>
        <strain evidence="3">Gfbio:sag-sample-m06:053724c1-46a9-4a36-b237-ea2bf867836b</strain>
    </source>
</reference>
<evidence type="ECO:0000259" key="2">
    <source>
        <dbReference type="Pfam" id="PF04024"/>
    </source>
</evidence>
<accession>A0A7D9D2N1</accession>